<feature type="domain" description="Glycosyl transferase family 1" evidence="1">
    <location>
        <begin position="191"/>
        <end position="322"/>
    </location>
</feature>
<comment type="caution">
    <text evidence="2">The sequence shown here is derived from an EMBL/GenBank/DDBJ whole genome shotgun (WGS) entry which is preliminary data.</text>
</comment>
<organism evidence="2 3">
    <name type="scientific">candidate division WWE3 bacterium RIFOXYA2_FULL_46_9</name>
    <dbReference type="NCBI Taxonomy" id="1802636"/>
    <lineage>
        <taxon>Bacteria</taxon>
        <taxon>Katanobacteria</taxon>
    </lineage>
</organism>
<reference evidence="2 3" key="1">
    <citation type="journal article" date="2016" name="Nat. Commun.">
        <title>Thousands of microbial genomes shed light on interconnected biogeochemical processes in an aquifer system.</title>
        <authorList>
            <person name="Anantharaman K."/>
            <person name="Brown C.T."/>
            <person name="Hug L.A."/>
            <person name="Sharon I."/>
            <person name="Castelle C.J."/>
            <person name="Probst A.J."/>
            <person name="Thomas B.C."/>
            <person name="Singh A."/>
            <person name="Wilkins M.J."/>
            <person name="Karaoz U."/>
            <person name="Brodie E.L."/>
            <person name="Williams K.H."/>
            <person name="Hubbard S.S."/>
            <person name="Banfield J.F."/>
        </authorList>
    </citation>
    <scope>NUCLEOTIDE SEQUENCE [LARGE SCALE GENOMIC DNA]</scope>
</reference>
<dbReference type="Proteomes" id="UP000176614">
    <property type="component" value="Unassembled WGS sequence"/>
</dbReference>
<accession>A0A1F4W1I7</accession>
<dbReference type="Gene3D" id="3.40.50.2000">
    <property type="entry name" value="Glycogen Phosphorylase B"/>
    <property type="match status" value="2"/>
</dbReference>
<name>A0A1F4W1I7_UNCKA</name>
<dbReference type="SUPFAM" id="SSF53756">
    <property type="entry name" value="UDP-Glycosyltransferase/glycogen phosphorylase"/>
    <property type="match status" value="1"/>
</dbReference>
<protein>
    <recommendedName>
        <fullName evidence="1">Glycosyl transferase family 1 domain-containing protein</fullName>
    </recommendedName>
</protein>
<dbReference type="PANTHER" id="PTHR45947:SF3">
    <property type="entry name" value="SULFOQUINOVOSYL TRANSFERASE SQD2"/>
    <property type="match status" value="1"/>
</dbReference>
<dbReference type="EMBL" id="MEVT01000008">
    <property type="protein sequence ID" value="OGC63261.1"/>
    <property type="molecule type" value="Genomic_DNA"/>
</dbReference>
<dbReference type="PANTHER" id="PTHR45947">
    <property type="entry name" value="SULFOQUINOVOSYL TRANSFERASE SQD2"/>
    <property type="match status" value="1"/>
</dbReference>
<evidence type="ECO:0000313" key="3">
    <source>
        <dbReference type="Proteomes" id="UP000176614"/>
    </source>
</evidence>
<proteinExistence type="predicted"/>
<dbReference type="InterPro" id="IPR001296">
    <property type="entry name" value="Glyco_trans_1"/>
</dbReference>
<sequence length="364" mass="41693">MRVALATEFLEQYGGAQKTLEAIAELYPDAPIFTAKYCKKKQSDLINSRKIIAPKGGLMSKSFFLFRMAPIFEGFDFSQYDLIISDGTTWNKGILTKPDQLHISYIHTPPRFLYGYSQEGVKWQKFPLIYSYITNLLRMWDFVAAQRPDFLVTNSQETRKRIRKFYRRDATVIYPPVDVDFVPTEPKKPINPTFIAVGRLARYKNFDLLIEAFNKLEMPLTIIGTGNDENRLKKLAKKNIKFLGHASEDTKHQYMKNCLGLINTVDDEDFGIVPIEVASHGKPVLAHGSGGHLESVVEGITGMYFYDRSVEGLMGAIQNFEKAIHENKFDSEIIKQHAGKFSKSRFQNEFRQFVQDRAAEKFGL</sequence>
<evidence type="ECO:0000259" key="1">
    <source>
        <dbReference type="Pfam" id="PF00534"/>
    </source>
</evidence>
<gene>
    <name evidence="2" type="ORF">A2264_00965</name>
</gene>
<dbReference type="Pfam" id="PF00534">
    <property type="entry name" value="Glycos_transf_1"/>
    <property type="match status" value="1"/>
</dbReference>
<dbReference type="AlphaFoldDB" id="A0A1F4W1I7"/>
<dbReference type="GO" id="GO:0016757">
    <property type="term" value="F:glycosyltransferase activity"/>
    <property type="evidence" value="ECO:0007669"/>
    <property type="project" value="InterPro"/>
</dbReference>
<dbReference type="InterPro" id="IPR050194">
    <property type="entry name" value="Glycosyltransferase_grp1"/>
</dbReference>
<evidence type="ECO:0000313" key="2">
    <source>
        <dbReference type="EMBL" id="OGC63261.1"/>
    </source>
</evidence>